<dbReference type="Proteomes" id="UP001227192">
    <property type="component" value="Unassembled WGS sequence"/>
</dbReference>
<reference evidence="1" key="1">
    <citation type="submission" date="2015-06" db="EMBL/GenBank/DDBJ databases">
        <authorList>
            <person name="Nguyen H."/>
        </authorList>
    </citation>
    <scope>NUCLEOTIDE SEQUENCE</scope>
    <source>
        <strain evidence="1">DAOM 180753</strain>
    </source>
</reference>
<accession>A0AAI9TS81</accession>
<proteinExistence type="predicted"/>
<keyword evidence="2" id="KW-1185">Reference proteome</keyword>
<comment type="caution">
    <text evidence="1">The sequence shown here is derived from an EMBL/GenBank/DDBJ whole genome shotgun (WGS) entry which is preliminary data.</text>
</comment>
<reference evidence="1" key="2">
    <citation type="journal article" date="2016" name="Fungal Biol.">
        <title>Ochratoxin A production by Penicillium thymicola.</title>
        <authorList>
            <person name="Nguyen H.D.T."/>
            <person name="McMullin D.R."/>
            <person name="Ponomareva E."/>
            <person name="Riley R."/>
            <person name="Pomraning K.R."/>
            <person name="Baker S.E."/>
            <person name="Seifert K.A."/>
        </authorList>
    </citation>
    <scope>NUCLEOTIDE SEQUENCE</scope>
    <source>
        <strain evidence="1">DAOM 180753</strain>
    </source>
</reference>
<dbReference type="AlphaFoldDB" id="A0AAI9TS81"/>
<protein>
    <submittedName>
        <fullName evidence="1">Uncharacterized protein</fullName>
    </submittedName>
</protein>
<evidence type="ECO:0000313" key="1">
    <source>
        <dbReference type="EMBL" id="KAJ9492474.1"/>
    </source>
</evidence>
<gene>
    <name evidence="1" type="ORF">VN97_g730</name>
</gene>
<dbReference type="EMBL" id="LACB01000011">
    <property type="protein sequence ID" value="KAJ9492474.1"/>
    <property type="molecule type" value="Genomic_DNA"/>
</dbReference>
<evidence type="ECO:0000313" key="2">
    <source>
        <dbReference type="Proteomes" id="UP001227192"/>
    </source>
</evidence>
<sequence>MNEDLLLCFGHLLPLKLLPISYPAVNRSLATLCGLYSSPFTCFLQCWPYSGRVLEAVPGLFIPSLSLSLG</sequence>
<organism evidence="1 2">
    <name type="scientific">Penicillium thymicola</name>
    <dbReference type="NCBI Taxonomy" id="293382"/>
    <lineage>
        <taxon>Eukaryota</taxon>
        <taxon>Fungi</taxon>
        <taxon>Dikarya</taxon>
        <taxon>Ascomycota</taxon>
        <taxon>Pezizomycotina</taxon>
        <taxon>Eurotiomycetes</taxon>
        <taxon>Eurotiomycetidae</taxon>
        <taxon>Eurotiales</taxon>
        <taxon>Aspergillaceae</taxon>
        <taxon>Penicillium</taxon>
    </lineage>
</organism>
<name>A0AAI9TS81_PENTH</name>